<evidence type="ECO:0000313" key="10">
    <source>
        <dbReference type="Proteomes" id="UP001501586"/>
    </source>
</evidence>
<evidence type="ECO:0000256" key="5">
    <source>
        <dbReference type="ARBA" id="ARBA00022807"/>
    </source>
</evidence>
<dbReference type="EMBL" id="BAABAZ010000008">
    <property type="protein sequence ID" value="GAA4285113.1"/>
    <property type="molecule type" value="Genomic_DNA"/>
</dbReference>
<dbReference type="InterPro" id="IPR015510">
    <property type="entry name" value="PGRP"/>
</dbReference>
<comment type="similarity">
    <text evidence="1">Belongs to the peptidase C40 family.</text>
</comment>
<evidence type="ECO:0000259" key="8">
    <source>
        <dbReference type="PROSITE" id="PS51935"/>
    </source>
</evidence>
<evidence type="ECO:0000256" key="2">
    <source>
        <dbReference type="ARBA" id="ARBA00007553"/>
    </source>
</evidence>
<dbReference type="InterPro" id="IPR002502">
    <property type="entry name" value="Amidase_domain"/>
</dbReference>
<dbReference type="Pfam" id="PF08310">
    <property type="entry name" value="LGFP"/>
    <property type="match status" value="2"/>
</dbReference>
<reference evidence="10" key="1">
    <citation type="journal article" date="2019" name="Int. J. Syst. Evol. Microbiol.">
        <title>The Global Catalogue of Microorganisms (GCM) 10K type strain sequencing project: providing services to taxonomists for standard genome sequencing and annotation.</title>
        <authorList>
            <consortium name="The Broad Institute Genomics Platform"/>
            <consortium name="The Broad Institute Genome Sequencing Center for Infectious Disease"/>
            <person name="Wu L."/>
            <person name="Ma J."/>
        </authorList>
    </citation>
    <scope>NUCLEOTIDE SEQUENCE [LARGE SCALE GENOMIC DNA]</scope>
    <source>
        <strain evidence="10">JCM 17458</strain>
    </source>
</reference>
<comment type="similarity">
    <text evidence="2">Belongs to the N-acetylmuramoyl-L-alanine amidase 2 family.</text>
</comment>
<dbReference type="PROSITE" id="PS51935">
    <property type="entry name" value="NLPC_P60"/>
    <property type="match status" value="1"/>
</dbReference>
<feature type="chain" id="PRO_5047402819" description="NlpC/P60 domain-containing protein" evidence="7">
    <location>
        <begin position="25"/>
        <end position="942"/>
    </location>
</feature>
<protein>
    <recommendedName>
        <fullName evidence="8">NlpC/P60 domain-containing protein</fullName>
    </recommendedName>
</protein>
<name>A0ABP8EME7_9MICO</name>
<keyword evidence="4" id="KW-0378">Hydrolase</keyword>
<dbReference type="Pfam" id="PF00877">
    <property type="entry name" value="NLPC_P60"/>
    <property type="match status" value="1"/>
</dbReference>
<feature type="signal peptide" evidence="7">
    <location>
        <begin position="1"/>
        <end position="24"/>
    </location>
</feature>
<dbReference type="Proteomes" id="UP001501586">
    <property type="component" value="Unassembled WGS sequence"/>
</dbReference>
<dbReference type="InterPro" id="IPR013207">
    <property type="entry name" value="LGFP"/>
</dbReference>
<sequence length="942" mass="98314">MPLVASCAAAVMVSTLGVTIPAAASGAPTVTPDIEERDLTSVDEDGLEAPGARSASPATAQTTNQSTTNLPNLLRSPDALTALGTAPIGTFEKGSSVLRPLSLAETPDQDAEAEPGASDSAPGESESAPAPDEAESTESAAPDMSGGVKEKTEDGINIAAISDVLDVPDSRSSVVGVTFANSESVTIEVRTKSASGWSDWYHLEEDNPGDGTPGTEPFVVSSATDVQIRVLGDEAPEDTRLMVIDPKHSAADAKAVEDNAPVAPPSTGGAEPVGAQPAAAGTQPLAVQPTGASATAGSGFVPGSASVENSSVKKVAKPAIASRKSWGANESLRKGSPDYASKVKAAVVHHTAGSNSYSAGDVPGILRGIYSYHTKGRGWSDIGYNVLADKFGRLWEGRAGGLDRAVIGAHVAGYNTGTFGISVMGTYEKSAPPQETIDAVNHAIAWKLSANGVSVKDRATVGGRTINAVVGHRDLGSTSCPGAAFYSKMGQMRDAIGKMQSSGAVESGKTEAPKPEPKPKTAIESFYEGKEDLLGKPVTKEWDHAGGKVVTYEKGYITWSKKTGPQLIRGAIGSLYKNEAMRNKLGLATAAEKGGLKGGGAFQKFQNGSVHWSKATGAQATWGTLQKYWGSKGYENGHLGYPKSAPTCTDDRCEQLFEGARLVWANGYGVTEFSPHGNIEGSARDLNVPQAGSADEESAEPGSGPAGPGEGSAGPEADTEDGTDEDSAPAGPGEGSAAEETEAPAEETPRETEQPEETEAPAEETEQPEETEAPAEETQEPEETEAPAEETQQPEEPKKDEPKPEESKQEEPKKEEPKSPAQLEQEKRDAVLATARKHLGVPYRWGGSSPRSGWDCSGYVQYVYAQNGIKLPRTTSAQRNAGKVIKASEAKPGDLVWIPGHIGIISETKGQMYDAGSSRTNTSKRSYSWMLSRGAVFIRVVD</sequence>
<feature type="compositionally biased region" description="Acidic residues" evidence="6">
    <location>
        <begin position="717"/>
        <end position="727"/>
    </location>
</feature>
<comment type="caution">
    <text evidence="9">The sequence shown here is derived from an EMBL/GenBank/DDBJ whole genome shotgun (WGS) entry which is preliminary data.</text>
</comment>
<proteinExistence type="inferred from homology"/>
<keyword evidence="10" id="KW-1185">Reference proteome</keyword>
<dbReference type="SMART" id="SM00701">
    <property type="entry name" value="PGRP"/>
    <property type="match status" value="1"/>
</dbReference>
<evidence type="ECO:0000256" key="6">
    <source>
        <dbReference type="SAM" id="MobiDB-lite"/>
    </source>
</evidence>
<gene>
    <name evidence="9" type="ORF">GCM10022261_26440</name>
</gene>
<feature type="region of interest" description="Disordered" evidence="6">
    <location>
        <begin position="676"/>
        <end position="826"/>
    </location>
</feature>
<organism evidence="9 10">
    <name type="scientific">Brevibacterium daeguense</name>
    <dbReference type="NCBI Taxonomy" id="909936"/>
    <lineage>
        <taxon>Bacteria</taxon>
        <taxon>Bacillati</taxon>
        <taxon>Actinomycetota</taxon>
        <taxon>Actinomycetes</taxon>
        <taxon>Micrococcales</taxon>
        <taxon>Brevibacteriaceae</taxon>
        <taxon>Brevibacterium</taxon>
    </lineage>
</organism>
<keyword evidence="5" id="KW-0788">Thiol protease</keyword>
<evidence type="ECO:0000256" key="3">
    <source>
        <dbReference type="ARBA" id="ARBA00022670"/>
    </source>
</evidence>
<dbReference type="Pfam" id="PF01510">
    <property type="entry name" value="Amidase_2"/>
    <property type="match status" value="1"/>
</dbReference>
<dbReference type="Gene3D" id="3.90.1720.10">
    <property type="entry name" value="endopeptidase domain like (from Nostoc punctiforme)"/>
    <property type="match status" value="1"/>
</dbReference>
<feature type="region of interest" description="Disordered" evidence="6">
    <location>
        <begin position="44"/>
        <end position="74"/>
    </location>
</feature>
<dbReference type="Gene3D" id="3.40.80.10">
    <property type="entry name" value="Peptidoglycan recognition protein-like"/>
    <property type="match status" value="1"/>
</dbReference>
<feature type="compositionally biased region" description="Low complexity" evidence="6">
    <location>
        <begin position="117"/>
        <end position="143"/>
    </location>
</feature>
<dbReference type="InterPro" id="IPR036505">
    <property type="entry name" value="Amidase/PGRP_sf"/>
</dbReference>
<dbReference type="CDD" id="cd06583">
    <property type="entry name" value="PGRP"/>
    <property type="match status" value="1"/>
</dbReference>
<dbReference type="InterPro" id="IPR000064">
    <property type="entry name" value="NLP_P60_dom"/>
</dbReference>
<dbReference type="InterPro" id="IPR038765">
    <property type="entry name" value="Papain-like_cys_pep_sf"/>
</dbReference>
<accession>A0ABP8EME7</accession>
<feature type="compositionally biased region" description="Basic and acidic residues" evidence="6">
    <location>
        <begin position="508"/>
        <end position="520"/>
    </location>
</feature>
<keyword evidence="7" id="KW-0732">Signal</keyword>
<feature type="compositionally biased region" description="Basic and acidic residues" evidence="6">
    <location>
        <begin position="795"/>
        <end position="826"/>
    </location>
</feature>
<feature type="compositionally biased region" description="Acidic residues" evidence="6">
    <location>
        <begin position="754"/>
        <end position="788"/>
    </location>
</feature>
<feature type="region of interest" description="Disordered" evidence="6">
    <location>
        <begin position="105"/>
        <end position="153"/>
    </location>
</feature>
<dbReference type="PANTHER" id="PTHR11022">
    <property type="entry name" value="PEPTIDOGLYCAN RECOGNITION PROTEIN"/>
    <property type="match status" value="1"/>
</dbReference>
<keyword evidence="3" id="KW-0645">Protease</keyword>
<dbReference type="SUPFAM" id="SSF54001">
    <property type="entry name" value="Cysteine proteinases"/>
    <property type="match status" value="1"/>
</dbReference>
<feature type="domain" description="NlpC/P60" evidence="8">
    <location>
        <begin position="825"/>
        <end position="941"/>
    </location>
</feature>
<dbReference type="InterPro" id="IPR006619">
    <property type="entry name" value="PGRP_domain_met/bac"/>
</dbReference>
<feature type="compositionally biased region" description="Low complexity" evidence="6">
    <location>
        <begin position="54"/>
        <end position="69"/>
    </location>
</feature>
<evidence type="ECO:0000256" key="4">
    <source>
        <dbReference type="ARBA" id="ARBA00022801"/>
    </source>
</evidence>
<dbReference type="SUPFAM" id="SSF55846">
    <property type="entry name" value="N-acetylmuramoyl-L-alanine amidase-like"/>
    <property type="match status" value="1"/>
</dbReference>
<dbReference type="PANTHER" id="PTHR11022:SF41">
    <property type="entry name" value="PEPTIDOGLYCAN-RECOGNITION PROTEIN LC-RELATED"/>
    <property type="match status" value="1"/>
</dbReference>
<feature type="region of interest" description="Disordered" evidence="6">
    <location>
        <begin position="499"/>
        <end position="520"/>
    </location>
</feature>
<evidence type="ECO:0000256" key="7">
    <source>
        <dbReference type="SAM" id="SignalP"/>
    </source>
</evidence>
<feature type="region of interest" description="Disordered" evidence="6">
    <location>
        <begin position="253"/>
        <end position="295"/>
    </location>
</feature>
<evidence type="ECO:0000256" key="1">
    <source>
        <dbReference type="ARBA" id="ARBA00007074"/>
    </source>
</evidence>
<evidence type="ECO:0000313" key="9">
    <source>
        <dbReference type="EMBL" id="GAA4285113.1"/>
    </source>
</evidence>